<dbReference type="GO" id="GO:0005737">
    <property type="term" value="C:cytoplasm"/>
    <property type="evidence" value="ECO:0007669"/>
    <property type="project" value="InterPro"/>
</dbReference>
<name>A0A3N0I258_9FIRM</name>
<dbReference type="InterPro" id="IPR011051">
    <property type="entry name" value="RmlC_Cupin_sf"/>
</dbReference>
<dbReference type="GO" id="GO:0006096">
    <property type="term" value="P:glycolytic process"/>
    <property type="evidence" value="ECO:0007669"/>
    <property type="project" value="UniProtKB-UniPathway"/>
</dbReference>
<keyword evidence="8" id="KW-0413">Isomerase</keyword>
<dbReference type="InterPro" id="IPR014710">
    <property type="entry name" value="RmlC-like_jellyroll"/>
</dbReference>
<proteinExistence type="inferred from homology"/>
<comment type="similarity">
    <text evidence="2">Belongs to the archaeal-type GPI family.</text>
</comment>
<evidence type="ECO:0000256" key="4">
    <source>
        <dbReference type="ARBA" id="ARBA00022432"/>
    </source>
</evidence>
<organism evidence="8 9">
    <name type="scientific">Absicoccus porci</name>
    <dbReference type="NCBI Taxonomy" id="2486576"/>
    <lineage>
        <taxon>Bacteria</taxon>
        <taxon>Bacillati</taxon>
        <taxon>Bacillota</taxon>
        <taxon>Erysipelotrichia</taxon>
        <taxon>Erysipelotrichales</taxon>
        <taxon>Erysipelotrichaceae</taxon>
        <taxon>Absicoccus</taxon>
    </lineage>
</organism>
<keyword evidence="4" id="KW-0312">Gluconeogenesis</keyword>
<evidence type="ECO:0000256" key="5">
    <source>
        <dbReference type="ARBA" id="ARBA00023152"/>
    </source>
</evidence>
<comment type="caution">
    <text evidence="8">The sequence shown here is derived from an EMBL/GenBank/DDBJ whole genome shotgun (WGS) entry which is preliminary data.</text>
</comment>
<evidence type="ECO:0000256" key="6">
    <source>
        <dbReference type="ARBA" id="ARBA00029321"/>
    </source>
</evidence>
<dbReference type="UniPathway" id="UPA00109">
    <property type="reaction ID" value="UER00181"/>
</dbReference>
<dbReference type="GO" id="GO:0004347">
    <property type="term" value="F:glucose-6-phosphate isomerase activity"/>
    <property type="evidence" value="ECO:0007669"/>
    <property type="project" value="UniProtKB-EC"/>
</dbReference>
<dbReference type="Gene3D" id="2.60.120.10">
    <property type="entry name" value="Jelly Rolls"/>
    <property type="match status" value="1"/>
</dbReference>
<protein>
    <recommendedName>
        <fullName evidence="3">glucose-6-phosphate isomerase</fullName>
        <ecNumber evidence="3">5.3.1.9</ecNumber>
    </recommendedName>
</protein>
<dbReference type="AlphaFoldDB" id="A0A3N0I258"/>
<evidence type="ECO:0000256" key="3">
    <source>
        <dbReference type="ARBA" id="ARBA00011952"/>
    </source>
</evidence>
<gene>
    <name evidence="8" type="ORF">EDX97_00065</name>
</gene>
<feature type="domain" description="Glucose-6-phosphate isomerase prokaryote" evidence="7">
    <location>
        <begin position="58"/>
        <end position="155"/>
    </location>
</feature>
<keyword evidence="9" id="KW-1185">Reference proteome</keyword>
<dbReference type="OrthoDB" id="5592106at2"/>
<evidence type="ECO:0000256" key="1">
    <source>
        <dbReference type="ARBA" id="ARBA00004926"/>
    </source>
</evidence>
<dbReference type="CDD" id="cd02218">
    <property type="entry name" value="cupin_PGI"/>
    <property type="match status" value="1"/>
</dbReference>
<dbReference type="EC" id="5.3.1.9" evidence="3"/>
<dbReference type="EMBL" id="RJQC01000001">
    <property type="protein sequence ID" value="RNM31008.1"/>
    <property type="molecule type" value="Genomic_DNA"/>
</dbReference>
<reference evidence="8 9" key="1">
    <citation type="submission" date="2018-11" db="EMBL/GenBank/DDBJ databases">
        <title>Clostridium sp. nov., a member of the family Erysipelotrichaceae isolated from pig faeces.</title>
        <authorList>
            <person name="Chang Y.-H."/>
        </authorList>
    </citation>
    <scope>NUCLEOTIDE SEQUENCE [LARGE SCALE GENOMIC DNA]</scope>
    <source>
        <strain evidence="8 9">YH-panp20</strain>
    </source>
</reference>
<dbReference type="InterPro" id="IPR010551">
    <property type="entry name" value="G6P_isomerase_prok"/>
</dbReference>
<evidence type="ECO:0000259" key="7">
    <source>
        <dbReference type="Pfam" id="PF06560"/>
    </source>
</evidence>
<dbReference type="GO" id="GO:0006094">
    <property type="term" value="P:gluconeogenesis"/>
    <property type="evidence" value="ECO:0007669"/>
    <property type="project" value="UniProtKB-KW"/>
</dbReference>
<accession>A0A3N0I258</accession>
<dbReference type="RefSeq" id="WP_128519189.1">
    <property type="nucleotide sequence ID" value="NZ_JALFCT010000039.1"/>
</dbReference>
<dbReference type="Pfam" id="PF06560">
    <property type="entry name" value="GPI"/>
    <property type="match status" value="1"/>
</dbReference>
<dbReference type="SUPFAM" id="SSF51182">
    <property type="entry name" value="RmlC-like cupins"/>
    <property type="match status" value="1"/>
</dbReference>
<comment type="catalytic activity">
    <reaction evidence="6">
        <text>alpha-D-glucose 6-phosphate = beta-D-fructose 6-phosphate</text>
        <dbReference type="Rhea" id="RHEA:11816"/>
        <dbReference type="ChEBI" id="CHEBI:57634"/>
        <dbReference type="ChEBI" id="CHEBI:58225"/>
        <dbReference type="EC" id="5.3.1.9"/>
    </reaction>
</comment>
<evidence type="ECO:0000256" key="2">
    <source>
        <dbReference type="ARBA" id="ARBA00006542"/>
    </source>
</evidence>
<sequence>MKNKIIEPRLTEAWKSIPMGEDITKAQTHFANIQSIYANPEGFDSDTLMYTVYATKDGTLLWGQTILEPVFVNGECNMTRGHFHVRKDRDEYYWCQQGEGLLALMDESGTCWLEKMRSGSLHHISGQWAHRCINTGNTPLSIIACWPADAGHDYGRTFPIRVYKENGQILLKEHKIMDGRIGDKHIL</sequence>
<comment type="pathway">
    <text evidence="1">Carbohydrate degradation; glycolysis; D-glyceraldehyde 3-phosphate and glycerone phosphate from D-glucose: step 2/4.</text>
</comment>
<evidence type="ECO:0000313" key="8">
    <source>
        <dbReference type="EMBL" id="RNM31008.1"/>
    </source>
</evidence>
<evidence type="ECO:0000313" key="9">
    <source>
        <dbReference type="Proteomes" id="UP000276568"/>
    </source>
</evidence>
<dbReference type="Proteomes" id="UP000276568">
    <property type="component" value="Unassembled WGS sequence"/>
</dbReference>
<keyword evidence="5" id="KW-0324">Glycolysis</keyword>